<reference evidence="2" key="2">
    <citation type="submission" date="2017-02" db="EMBL/GenBank/DDBJ databases">
        <title>Sunflower complete genome.</title>
        <authorList>
            <person name="Langlade N."/>
            <person name="Munos S."/>
        </authorList>
    </citation>
    <scope>NUCLEOTIDE SEQUENCE [LARGE SCALE GENOMIC DNA]</scope>
    <source>
        <tissue evidence="2">Leaves</tissue>
    </source>
</reference>
<evidence type="ECO:0000313" key="3">
    <source>
        <dbReference type="Proteomes" id="UP000215914"/>
    </source>
</evidence>
<evidence type="ECO:0000313" key="1">
    <source>
        <dbReference type="EMBL" id="KAF5786963.1"/>
    </source>
</evidence>
<protein>
    <submittedName>
        <fullName evidence="2">Uncharacterized protein</fullName>
    </submittedName>
</protein>
<dbReference type="EMBL" id="MNCJ02000325">
    <property type="protein sequence ID" value="KAF5786963.1"/>
    <property type="molecule type" value="Genomic_DNA"/>
</dbReference>
<keyword evidence="3" id="KW-1185">Reference proteome</keyword>
<organism evidence="2 3">
    <name type="scientific">Helianthus annuus</name>
    <name type="common">Common sunflower</name>
    <dbReference type="NCBI Taxonomy" id="4232"/>
    <lineage>
        <taxon>Eukaryota</taxon>
        <taxon>Viridiplantae</taxon>
        <taxon>Streptophyta</taxon>
        <taxon>Embryophyta</taxon>
        <taxon>Tracheophyta</taxon>
        <taxon>Spermatophyta</taxon>
        <taxon>Magnoliopsida</taxon>
        <taxon>eudicotyledons</taxon>
        <taxon>Gunneridae</taxon>
        <taxon>Pentapetalae</taxon>
        <taxon>asterids</taxon>
        <taxon>campanulids</taxon>
        <taxon>Asterales</taxon>
        <taxon>Asteraceae</taxon>
        <taxon>Asteroideae</taxon>
        <taxon>Heliantheae alliance</taxon>
        <taxon>Heliantheae</taxon>
        <taxon>Helianthus</taxon>
    </lineage>
</organism>
<dbReference type="Proteomes" id="UP000215914">
    <property type="component" value="Chromosome 5"/>
</dbReference>
<dbReference type="EMBL" id="CM007894">
    <property type="protein sequence ID" value="OTG26752.1"/>
    <property type="molecule type" value="Genomic_DNA"/>
</dbReference>
<proteinExistence type="predicted"/>
<gene>
    <name evidence="2" type="ORF">HannXRQ_Chr05g0162161</name>
    <name evidence="1" type="ORF">HanXRQr2_Chr10g0447451</name>
</gene>
<dbReference type="Gramene" id="mRNA:HanXRQr2_Chr10g0447451">
    <property type="protein sequence ID" value="CDS:HanXRQr2_Chr10g0447451.1"/>
    <property type="gene ID" value="HanXRQr2_Chr10g0447451"/>
</dbReference>
<reference evidence="1 3" key="1">
    <citation type="journal article" date="2017" name="Nature">
        <title>The sunflower genome provides insights into oil metabolism, flowering and Asterid evolution.</title>
        <authorList>
            <person name="Badouin H."/>
            <person name="Gouzy J."/>
            <person name="Grassa C.J."/>
            <person name="Murat F."/>
            <person name="Staton S.E."/>
            <person name="Cottret L."/>
            <person name="Lelandais-Briere C."/>
            <person name="Owens G.L."/>
            <person name="Carrere S."/>
            <person name="Mayjonade B."/>
            <person name="Legrand L."/>
            <person name="Gill N."/>
            <person name="Kane N.C."/>
            <person name="Bowers J.E."/>
            <person name="Hubner S."/>
            <person name="Bellec A."/>
            <person name="Berard A."/>
            <person name="Berges H."/>
            <person name="Blanchet N."/>
            <person name="Boniface M.C."/>
            <person name="Brunel D."/>
            <person name="Catrice O."/>
            <person name="Chaidir N."/>
            <person name="Claudel C."/>
            <person name="Donnadieu C."/>
            <person name="Faraut T."/>
            <person name="Fievet G."/>
            <person name="Helmstetter N."/>
            <person name="King M."/>
            <person name="Knapp S.J."/>
            <person name="Lai Z."/>
            <person name="Le Paslier M.C."/>
            <person name="Lippi Y."/>
            <person name="Lorenzon L."/>
            <person name="Mandel J.R."/>
            <person name="Marage G."/>
            <person name="Marchand G."/>
            <person name="Marquand E."/>
            <person name="Bret-Mestries E."/>
            <person name="Morien E."/>
            <person name="Nambeesan S."/>
            <person name="Nguyen T."/>
            <person name="Pegot-Espagnet P."/>
            <person name="Pouilly N."/>
            <person name="Raftis F."/>
            <person name="Sallet E."/>
            <person name="Schiex T."/>
            <person name="Thomas J."/>
            <person name="Vandecasteele C."/>
            <person name="Vares D."/>
            <person name="Vear F."/>
            <person name="Vautrin S."/>
            <person name="Crespi M."/>
            <person name="Mangin B."/>
            <person name="Burke J.M."/>
            <person name="Salse J."/>
            <person name="Munos S."/>
            <person name="Vincourt P."/>
            <person name="Rieseberg L.H."/>
            <person name="Langlade N.B."/>
        </authorList>
    </citation>
    <scope>NUCLEOTIDE SEQUENCE [LARGE SCALE GENOMIC DNA]</scope>
    <source>
        <strain evidence="3">cv. SF193</strain>
        <tissue evidence="1">Leaves</tissue>
    </source>
</reference>
<dbReference type="AlphaFoldDB" id="A0A251UVF0"/>
<evidence type="ECO:0000313" key="2">
    <source>
        <dbReference type="EMBL" id="OTG26752.1"/>
    </source>
</evidence>
<dbReference type="InParanoid" id="A0A251UVF0"/>
<sequence length="127" mass="14551">MASSQINSADTHNLLSSFCADSGDRSWNPVSLPAVAHSPNVHTHPTQTLTPMPFSLSSIQPLEKLRSSSRLMLFLQTPTSQPIPYLFLRQTPTIVERNIHYLTDRWEGVRCRRREEPNPFDGHSWRR</sequence>
<name>A0A251UVF0_HELAN</name>
<accession>A0A251UVF0</accession>
<reference evidence="1" key="3">
    <citation type="submission" date="2020-06" db="EMBL/GenBank/DDBJ databases">
        <title>Helianthus annuus Genome sequencing and assembly Release 2.</title>
        <authorList>
            <person name="Gouzy J."/>
            <person name="Langlade N."/>
            <person name="Munos S."/>
        </authorList>
    </citation>
    <scope>NUCLEOTIDE SEQUENCE</scope>
    <source>
        <tissue evidence="1">Leaves</tissue>
    </source>
</reference>